<dbReference type="GeneID" id="19942010"/>
<dbReference type="STRING" id="1156394.T0S7Y9"/>
<proteinExistence type="inferred from homology"/>
<comment type="similarity">
    <text evidence="4">Belongs to the HSF family.</text>
</comment>
<evidence type="ECO:0000256" key="3">
    <source>
        <dbReference type="ARBA" id="ARBA00023242"/>
    </source>
</evidence>
<evidence type="ECO:0000256" key="2">
    <source>
        <dbReference type="ARBA" id="ARBA00023125"/>
    </source>
</evidence>
<dbReference type="PANTHER" id="PTHR10015">
    <property type="entry name" value="HEAT SHOCK TRANSCRIPTION FACTOR"/>
    <property type="match status" value="1"/>
</dbReference>
<dbReference type="FunFam" id="1.10.10.10:FF:000286">
    <property type="entry name" value="Heat shock transcription factor"/>
    <property type="match status" value="1"/>
</dbReference>
<reference evidence="7 8" key="1">
    <citation type="submission" date="2012-04" db="EMBL/GenBank/DDBJ databases">
        <title>The Genome Sequence of Saprolegnia declina VS20.</title>
        <authorList>
            <consortium name="The Broad Institute Genome Sequencing Platform"/>
            <person name="Russ C."/>
            <person name="Nusbaum C."/>
            <person name="Tyler B."/>
            <person name="van West P."/>
            <person name="Dieguez-Uribeondo J."/>
            <person name="de Bruijn I."/>
            <person name="Tripathy S."/>
            <person name="Jiang R."/>
            <person name="Young S.K."/>
            <person name="Zeng Q."/>
            <person name="Gargeya S."/>
            <person name="Fitzgerald M."/>
            <person name="Haas B."/>
            <person name="Abouelleil A."/>
            <person name="Alvarado L."/>
            <person name="Arachchi H.M."/>
            <person name="Berlin A."/>
            <person name="Chapman S.B."/>
            <person name="Goldberg J."/>
            <person name="Griggs A."/>
            <person name="Gujja S."/>
            <person name="Hansen M."/>
            <person name="Howarth C."/>
            <person name="Imamovic A."/>
            <person name="Larimer J."/>
            <person name="McCowen C."/>
            <person name="Montmayeur A."/>
            <person name="Murphy C."/>
            <person name="Neiman D."/>
            <person name="Pearson M."/>
            <person name="Priest M."/>
            <person name="Roberts A."/>
            <person name="Saif S."/>
            <person name="Shea T."/>
            <person name="Sisk P."/>
            <person name="Sykes S."/>
            <person name="Wortman J."/>
            <person name="Nusbaum C."/>
            <person name="Birren B."/>
        </authorList>
    </citation>
    <scope>NUCLEOTIDE SEQUENCE [LARGE SCALE GENOMIC DNA]</scope>
    <source>
        <strain evidence="7 8">VS20</strain>
    </source>
</reference>
<keyword evidence="3" id="KW-0539">Nucleus</keyword>
<dbReference type="InterPro" id="IPR036390">
    <property type="entry name" value="WH_DNA-bd_sf"/>
</dbReference>
<dbReference type="Gene3D" id="1.10.10.10">
    <property type="entry name" value="Winged helix-like DNA-binding domain superfamily/Winged helix DNA-binding domain"/>
    <property type="match status" value="1"/>
</dbReference>
<gene>
    <name evidence="7" type="ORF">SDRG_01283</name>
</gene>
<evidence type="ECO:0000256" key="4">
    <source>
        <dbReference type="RuleBase" id="RU004020"/>
    </source>
</evidence>
<keyword evidence="8" id="KW-1185">Reference proteome</keyword>
<evidence type="ECO:0000256" key="1">
    <source>
        <dbReference type="ARBA" id="ARBA00004123"/>
    </source>
</evidence>
<dbReference type="OMA" id="YHYAATI"/>
<dbReference type="PANTHER" id="PTHR10015:SF427">
    <property type="entry name" value="HEAT SHOCK FACTOR PROTEIN"/>
    <property type="match status" value="1"/>
</dbReference>
<dbReference type="GO" id="GO:0043565">
    <property type="term" value="F:sequence-specific DNA binding"/>
    <property type="evidence" value="ECO:0007669"/>
    <property type="project" value="InterPro"/>
</dbReference>
<feature type="domain" description="HSF-type DNA-binding" evidence="6">
    <location>
        <begin position="61"/>
        <end position="156"/>
    </location>
</feature>
<comment type="subcellular location">
    <subcellularLocation>
        <location evidence="1">Nucleus</location>
    </subcellularLocation>
</comment>
<dbReference type="Proteomes" id="UP000030762">
    <property type="component" value="Unassembled WGS sequence"/>
</dbReference>
<dbReference type="AlphaFoldDB" id="T0S7Y9"/>
<keyword evidence="2" id="KW-0238">DNA-binding</keyword>
<dbReference type="InterPro" id="IPR036388">
    <property type="entry name" value="WH-like_DNA-bd_sf"/>
</dbReference>
<dbReference type="GO" id="GO:0003700">
    <property type="term" value="F:DNA-binding transcription factor activity"/>
    <property type="evidence" value="ECO:0007669"/>
    <property type="project" value="InterPro"/>
</dbReference>
<dbReference type="eggNOG" id="KOG0627">
    <property type="taxonomic scope" value="Eukaryota"/>
</dbReference>
<name>T0S7Y9_SAPDV</name>
<dbReference type="Pfam" id="PF00447">
    <property type="entry name" value="HSF_DNA-bind"/>
    <property type="match status" value="1"/>
</dbReference>
<feature type="compositionally biased region" description="Basic and acidic residues" evidence="5">
    <location>
        <begin position="169"/>
        <end position="181"/>
    </location>
</feature>
<feature type="region of interest" description="Disordered" evidence="5">
    <location>
        <begin position="156"/>
        <end position="202"/>
    </location>
</feature>
<dbReference type="InParanoid" id="T0S7Y9"/>
<protein>
    <recommendedName>
        <fullName evidence="6">HSF-type DNA-binding domain-containing protein</fullName>
    </recommendedName>
</protein>
<dbReference type="GO" id="GO:0005634">
    <property type="term" value="C:nucleus"/>
    <property type="evidence" value="ECO:0007669"/>
    <property type="project" value="UniProtKB-SubCell"/>
</dbReference>
<dbReference type="SUPFAM" id="SSF46785">
    <property type="entry name" value="Winged helix' DNA-binding domain"/>
    <property type="match status" value="1"/>
</dbReference>
<evidence type="ECO:0000313" key="8">
    <source>
        <dbReference type="Proteomes" id="UP000030762"/>
    </source>
</evidence>
<sequence>MQSSSSSPYQLHIQLPSPHHANYMQQQHMYQCMPGTPTPSEAVDSGMSGDESPSESRKAREMAPFLRNLRNMLERENPEVLRWSKDGTAFEIHDMDEMMNTVLPKYFKHKKYTSFQRQLNYFNFKKWTKSRANVCTFSNEYFTRHEPYRSTLITRKKSMSSQKEALAADDDHHHHHEEKVLSRKNSSHRLPRTPSSSCSTPTNYYSCDSPVAIKKEHLVITNGSLDSSFNSMSLHKQKAAAMCQKVSMDCYASPYENKHLTRVMGKKPAPQRVMAEDLTAMHDDLDWIADSDLENIRDSVTSLTSTHSGGEWDDNDMNWVDLLPYNDPSAFESGSDQYMRQHFVPVNGMGYHYAATI</sequence>
<evidence type="ECO:0000256" key="5">
    <source>
        <dbReference type="SAM" id="MobiDB-lite"/>
    </source>
</evidence>
<dbReference type="RefSeq" id="XP_008605022.1">
    <property type="nucleotide sequence ID" value="XM_008606800.1"/>
</dbReference>
<organism evidence="7 8">
    <name type="scientific">Saprolegnia diclina (strain VS20)</name>
    <dbReference type="NCBI Taxonomy" id="1156394"/>
    <lineage>
        <taxon>Eukaryota</taxon>
        <taxon>Sar</taxon>
        <taxon>Stramenopiles</taxon>
        <taxon>Oomycota</taxon>
        <taxon>Saprolegniomycetes</taxon>
        <taxon>Saprolegniales</taxon>
        <taxon>Saprolegniaceae</taxon>
        <taxon>Saprolegnia</taxon>
    </lineage>
</organism>
<dbReference type="InterPro" id="IPR000232">
    <property type="entry name" value="HSF_DNA-bd"/>
</dbReference>
<accession>T0S7Y9</accession>
<dbReference type="VEuPathDB" id="FungiDB:SDRG_01283"/>
<dbReference type="EMBL" id="JH767134">
    <property type="protein sequence ID" value="EQC41308.1"/>
    <property type="molecule type" value="Genomic_DNA"/>
</dbReference>
<evidence type="ECO:0000313" key="7">
    <source>
        <dbReference type="EMBL" id="EQC41308.1"/>
    </source>
</evidence>
<evidence type="ECO:0000259" key="6">
    <source>
        <dbReference type="SMART" id="SM00415"/>
    </source>
</evidence>
<dbReference type="OrthoDB" id="60033at2759"/>
<dbReference type="SMART" id="SM00415">
    <property type="entry name" value="HSF"/>
    <property type="match status" value="1"/>
</dbReference>
<feature type="region of interest" description="Disordered" evidence="5">
    <location>
        <begin position="34"/>
        <end position="60"/>
    </location>
</feature>